<dbReference type="Gene3D" id="3.20.10.10">
    <property type="entry name" value="D-amino Acid Aminotransferase, subunit A, domain 2"/>
    <property type="match status" value="1"/>
</dbReference>
<comment type="similarity">
    <text evidence="2">Belongs to the class-IV pyridoxal-phosphate-dependent aminotransferase family.</text>
</comment>
<evidence type="ECO:0000256" key="4">
    <source>
        <dbReference type="ARBA" id="ARBA00022898"/>
    </source>
</evidence>
<dbReference type="GO" id="GO:0008696">
    <property type="term" value="F:4-amino-4-deoxychorismate lyase activity"/>
    <property type="evidence" value="ECO:0007669"/>
    <property type="project" value="UniProtKB-EC"/>
</dbReference>
<sequence length="291" mass="32373">MYILMNGRLVSAEEAVISPFDHGFLYGMGLFETFRVYDGHPFLLDDHLDRLNRGLGTLHIEAAFSREELAGKISMLLERNGCTNANVRLNVSAGIEELGLPPDVYSSPQTILFARPLPPAGKMAEKELVLLKMRRNTPEGDERLKSHHYMNNILAKRELGNAPGQEGIFLTKEGFLAEGVVSNLFWTKGDILYTPSLETGILNGITRQFVLLLAEKNGLQVQEGFYQAEELMRADEVFVTNSIQEIAPAASFAGVSFPGGAGWLAGMLHKEYRKYSSHLWGREGLLMEGQR</sequence>
<evidence type="ECO:0000256" key="2">
    <source>
        <dbReference type="ARBA" id="ARBA00009320"/>
    </source>
</evidence>
<dbReference type="InterPro" id="IPR050571">
    <property type="entry name" value="Class-IV_PLP-Dep_Aminotrnsfr"/>
</dbReference>
<dbReference type="InterPro" id="IPR036038">
    <property type="entry name" value="Aminotransferase-like"/>
</dbReference>
<dbReference type="GO" id="GO:0046656">
    <property type="term" value="P:folic acid biosynthetic process"/>
    <property type="evidence" value="ECO:0007669"/>
    <property type="project" value="UniProtKB-KW"/>
</dbReference>
<dbReference type="Proteomes" id="UP000322139">
    <property type="component" value="Unassembled WGS sequence"/>
</dbReference>
<evidence type="ECO:0000313" key="11">
    <source>
        <dbReference type="Proteomes" id="UP000322139"/>
    </source>
</evidence>
<evidence type="ECO:0000313" key="10">
    <source>
        <dbReference type="EMBL" id="TYS41291.1"/>
    </source>
</evidence>
<dbReference type="AlphaFoldDB" id="A0A5D4QTI7"/>
<accession>A0A5D4QTI7</accession>
<comment type="caution">
    <text evidence="10">The sequence shown here is derived from an EMBL/GenBank/DDBJ whole genome shotgun (WGS) entry which is preliminary data.</text>
</comment>
<dbReference type="SUPFAM" id="SSF56752">
    <property type="entry name" value="D-aminoacid aminotransferase-like PLP-dependent enzymes"/>
    <property type="match status" value="1"/>
</dbReference>
<evidence type="ECO:0000256" key="1">
    <source>
        <dbReference type="ARBA" id="ARBA00001933"/>
    </source>
</evidence>
<gene>
    <name evidence="10" type="primary">pabC</name>
    <name evidence="10" type="ORF">FZD51_24390</name>
</gene>
<dbReference type="Gene3D" id="3.30.470.10">
    <property type="match status" value="1"/>
</dbReference>
<dbReference type="EC" id="4.1.3.38" evidence="8"/>
<dbReference type="GO" id="GO:0005829">
    <property type="term" value="C:cytosol"/>
    <property type="evidence" value="ECO:0007669"/>
    <property type="project" value="TreeGrafter"/>
</dbReference>
<dbReference type="PANTHER" id="PTHR42743:SF11">
    <property type="entry name" value="AMINODEOXYCHORISMATE LYASE"/>
    <property type="match status" value="1"/>
</dbReference>
<evidence type="ECO:0000256" key="3">
    <source>
        <dbReference type="ARBA" id="ARBA00011738"/>
    </source>
</evidence>
<evidence type="ECO:0000256" key="8">
    <source>
        <dbReference type="ARBA" id="ARBA00035676"/>
    </source>
</evidence>
<dbReference type="NCBIfam" id="NF005800">
    <property type="entry name" value="PRK07650.1"/>
    <property type="match status" value="1"/>
</dbReference>
<dbReference type="InterPro" id="IPR017824">
    <property type="entry name" value="Aminodeoxychorismate_lyase_IV"/>
</dbReference>
<dbReference type="InterPro" id="IPR043132">
    <property type="entry name" value="BCAT-like_C"/>
</dbReference>
<protein>
    <recommendedName>
        <fullName evidence="8">aminodeoxychorismate lyase</fullName>
        <ecNumber evidence="8">4.1.3.38</ecNumber>
    </recommendedName>
</protein>
<evidence type="ECO:0000256" key="6">
    <source>
        <dbReference type="ARBA" id="ARBA00023239"/>
    </source>
</evidence>
<proteinExistence type="inferred from homology"/>
<evidence type="ECO:0000256" key="9">
    <source>
        <dbReference type="ARBA" id="ARBA00049529"/>
    </source>
</evidence>
<name>A0A5D4QTI7_9BACI</name>
<dbReference type="InterPro" id="IPR001544">
    <property type="entry name" value="Aminotrans_IV"/>
</dbReference>
<keyword evidence="5" id="KW-0289">Folate biosynthesis</keyword>
<reference evidence="10 11" key="1">
    <citation type="submission" date="2019-08" db="EMBL/GenBank/DDBJ databases">
        <title>Bacillus genomes from the desert of Cuatro Cienegas, Coahuila.</title>
        <authorList>
            <person name="Olmedo-Alvarez G."/>
        </authorList>
    </citation>
    <scope>NUCLEOTIDE SEQUENCE [LARGE SCALE GENOMIC DNA]</scope>
    <source>
        <strain evidence="10 11">CH446_14T</strain>
    </source>
</reference>
<organism evidence="10 11">
    <name type="scientific">Bacillus infantis</name>
    <dbReference type="NCBI Taxonomy" id="324767"/>
    <lineage>
        <taxon>Bacteria</taxon>
        <taxon>Bacillati</taxon>
        <taxon>Bacillota</taxon>
        <taxon>Bacilli</taxon>
        <taxon>Bacillales</taxon>
        <taxon>Bacillaceae</taxon>
        <taxon>Bacillus</taxon>
    </lineage>
</organism>
<evidence type="ECO:0000256" key="7">
    <source>
        <dbReference type="ARBA" id="ARBA00035633"/>
    </source>
</evidence>
<dbReference type="InterPro" id="IPR043131">
    <property type="entry name" value="BCAT-like_N"/>
</dbReference>
<comment type="catalytic activity">
    <reaction evidence="9">
        <text>4-amino-4-deoxychorismate = 4-aminobenzoate + pyruvate + H(+)</text>
        <dbReference type="Rhea" id="RHEA:16201"/>
        <dbReference type="ChEBI" id="CHEBI:15361"/>
        <dbReference type="ChEBI" id="CHEBI:15378"/>
        <dbReference type="ChEBI" id="CHEBI:17836"/>
        <dbReference type="ChEBI" id="CHEBI:58406"/>
        <dbReference type="EC" id="4.1.3.38"/>
    </reaction>
</comment>
<comment type="subunit">
    <text evidence="3">Homodimer.</text>
</comment>
<keyword evidence="4" id="KW-0663">Pyridoxal phosphate</keyword>
<dbReference type="CDD" id="cd01559">
    <property type="entry name" value="ADCL_like"/>
    <property type="match status" value="1"/>
</dbReference>
<dbReference type="GO" id="GO:0008652">
    <property type="term" value="P:amino acid biosynthetic process"/>
    <property type="evidence" value="ECO:0007669"/>
    <property type="project" value="UniProtKB-ARBA"/>
</dbReference>
<dbReference type="RefSeq" id="WP_148977053.1">
    <property type="nucleotide sequence ID" value="NZ_JBNIKT010000028.1"/>
</dbReference>
<comment type="pathway">
    <text evidence="7">Cofactor biosynthesis; tetrahydrofolate biosynthesis; 4-aminobenzoate from chorismate: step 2/2.</text>
</comment>
<dbReference type="EMBL" id="VTER01000019">
    <property type="protein sequence ID" value="TYS41291.1"/>
    <property type="molecule type" value="Genomic_DNA"/>
</dbReference>
<comment type="cofactor">
    <cofactor evidence="1">
        <name>pyridoxal 5'-phosphate</name>
        <dbReference type="ChEBI" id="CHEBI:597326"/>
    </cofactor>
</comment>
<evidence type="ECO:0000256" key="5">
    <source>
        <dbReference type="ARBA" id="ARBA00022909"/>
    </source>
</evidence>
<dbReference type="Pfam" id="PF01063">
    <property type="entry name" value="Aminotran_4"/>
    <property type="match status" value="1"/>
</dbReference>
<dbReference type="GO" id="GO:0030170">
    <property type="term" value="F:pyridoxal phosphate binding"/>
    <property type="evidence" value="ECO:0007669"/>
    <property type="project" value="InterPro"/>
</dbReference>
<keyword evidence="6 10" id="KW-0456">Lyase</keyword>
<dbReference type="PANTHER" id="PTHR42743">
    <property type="entry name" value="AMINO-ACID AMINOTRANSFERASE"/>
    <property type="match status" value="1"/>
</dbReference>
<dbReference type="FunFam" id="3.20.10.10:FF:000002">
    <property type="entry name" value="D-alanine aminotransferase"/>
    <property type="match status" value="1"/>
</dbReference>